<feature type="domain" description="HTH lysR-type" evidence="5">
    <location>
        <begin position="1"/>
        <end position="58"/>
    </location>
</feature>
<reference evidence="6 7" key="1">
    <citation type="submission" date="2016-10" db="EMBL/GenBank/DDBJ databases">
        <authorList>
            <person name="de Groot N.N."/>
        </authorList>
    </citation>
    <scope>NUCLEOTIDE SEQUENCE [LARGE SCALE GENOMIC DNA]</scope>
    <source>
        <strain evidence="6 7">DSM 44468</strain>
    </source>
</reference>
<protein>
    <submittedName>
        <fullName evidence="6">DNA-binding transcriptional regulator, LysR family</fullName>
    </submittedName>
</protein>
<evidence type="ECO:0000256" key="4">
    <source>
        <dbReference type="ARBA" id="ARBA00023163"/>
    </source>
</evidence>
<dbReference type="OrthoDB" id="79118at2"/>
<proteinExistence type="inferred from homology"/>
<dbReference type="GO" id="GO:0003677">
    <property type="term" value="F:DNA binding"/>
    <property type="evidence" value="ECO:0007669"/>
    <property type="project" value="UniProtKB-KW"/>
</dbReference>
<dbReference type="PANTHER" id="PTHR30346:SF0">
    <property type="entry name" value="HCA OPERON TRANSCRIPTIONAL ACTIVATOR HCAR"/>
    <property type="match status" value="1"/>
</dbReference>
<dbReference type="EMBL" id="FORP01000013">
    <property type="protein sequence ID" value="SFK08019.1"/>
    <property type="molecule type" value="Genomic_DNA"/>
</dbReference>
<evidence type="ECO:0000256" key="3">
    <source>
        <dbReference type="ARBA" id="ARBA00023125"/>
    </source>
</evidence>
<dbReference type="SUPFAM" id="SSF53850">
    <property type="entry name" value="Periplasmic binding protein-like II"/>
    <property type="match status" value="1"/>
</dbReference>
<dbReference type="Pfam" id="PF00126">
    <property type="entry name" value="HTH_1"/>
    <property type="match status" value="1"/>
</dbReference>
<keyword evidence="2" id="KW-0805">Transcription regulation</keyword>
<evidence type="ECO:0000313" key="6">
    <source>
        <dbReference type="EMBL" id="SFK08019.1"/>
    </source>
</evidence>
<organism evidence="6 7">
    <name type="scientific">Amycolatopsis sacchari</name>
    <dbReference type="NCBI Taxonomy" id="115433"/>
    <lineage>
        <taxon>Bacteria</taxon>
        <taxon>Bacillati</taxon>
        <taxon>Actinomycetota</taxon>
        <taxon>Actinomycetes</taxon>
        <taxon>Pseudonocardiales</taxon>
        <taxon>Pseudonocardiaceae</taxon>
        <taxon>Amycolatopsis</taxon>
    </lineage>
</organism>
<keyword evidence="3 6" id="KW-0238">DNA-binding</keyword>
<dbReference type="SUPFAM" id="SSF46785">
    <property type="entry name" value="Winged helix' DNA-binding domain"/>
    <property type="match status" value="1"/>
</dbReference>
<dbReference type="Pfam" id="PF03466">
    <property type="entry name" value="LysR_substrate"/>
    <property type="match status" value="1"/>
</dbReference>
<evidence type="ECO:0000256" key="2">
    <source>
        <dbReference type="ARBA" id="ARBA00023015"/>
    </source>
</evidence>
<dbReference type="GO" id="GO:0003700">
    <property type="term" value="F:DNA-binding transcription factor activity"/>
    <property type="evidence" value="ECO:0007669"/>
    <property type="project" value="InterPro"/>
</dbReference>
<evidence type="ECO:0000259" key="5">
    <source>
        <dbReference type="PROSITE" id="PS50931"/>
    </source>
</evidence>
<dbReference type="PANTHER" id="PTHR30346">
    <property type="entry name" value="TRANSCRIPTIONAL DUAL REGULATOR HCAR-RELATED"/>
    <property type="match status" value="1"/>
</dbReference>
<dbReference type="Gene3D" id="3.40.190.10">
    <property type="entry name" value="Periplasmic binding protein-like II"/>
    <property type="match status" value="2"/>
</dbReference>
<dbReference type="PROSITE" id="PS50931">
    <property type="entry name" value="HTH_LYSR"/>
    <property type="match status" value="1"/>
</dbReference>
<sequence>MDVRSLRYALTLAEELHFGRAARAHFIAAQAFGRRIQELERELGTRLFDRTSRRVSLTEAGERFLPRARRVLAQLDALMEAAEGDPAEPVLRIGVLGYGLADRWPVTRSVLARCRPDLELTYVELDWANQYDAVRSGEVDVAIVHDVGGHDDLFVETVMDTGRYAVVPADSDLADADRLTGTDAWERPWVAPVGQPGLADWTGGRTARNRVEVRSPTHIPIAVATTGCLGLHGEPAARFFPHPGVRYLPLEDGPRATVAIACRKRDRRGTVAAFRNAVHASTAVDRLARDGAVRR</sequence>
<accession>A0A1I3WLG4</accession>
<dbReference type="InterPro" id="IPR036388">
    <property type="entry name" value="WH-like_DNA-bd_sf"/>
</dbReference>
<dbReference type="Gene3D" id="1.10.10.10">
    <property type="entry name" value="Winged helix-like DNA-binding domain superfamily/Winged helix DNA-binding domain"/>
    <property type="match status" value="1"/>
</dbReference>
<dbReference type="InterPro" id="IPR005119">
    <property type="entry name" value="LysR_subst-bd"/>
</dbReference>
<evidence type="ECO:0000313" key="7">
    <source>
        <dbReference type="Proteomes" id="UP000199025"/>
    </source>
</evidence>
<dbReference type="AlphaFoldDB" id="A0A1I3WLG4"/>
<comment type="similarity">
    <text evidence="1">Belongs to the LysR transcriptional regulatory family.</text>
</comment>
<dbReference type="InterPro" id="IPR036390">
    <property type="entry name" value="WH_DNA-bd_sf"/>
</dbReference>
<dbReference type="FunFam" id="1.10.10.10:FF:000001">
    <property type="entry name" value="LysR family transcriptional regulator"/>
    <property type="match status" value="1"/>
</dbReference>
<evidence type="ECO:0000256" key="1">
    <source>
        <dbReference type="ARBA" id="ARBA00009437"/>
    </source>
</evidence>
<dbReference type="Proteomes" id="UP000199025">
    <property type="component" value="Unassembled WGS sequence"/>
</dbReference>
<dbReference type="GO" id="GO:0032993">
    <property type="term" value="C:protein-DNA complex"/>
    <property type="evidence" value="ECO:0007669"/>
    <property type="project" value="TreeGrafter"/>
</dbReference>
<name>A0A1I3WLG4_9PSEU</name>
<keyword evidence="4" id="KW-0804">Transcription</keyword>
<gene>
    <name evidence="6" type="ORF">SAMN05421835_113101</name>
</gene>
<keyword evidence="7" id="KW-1185">Reference proteome</keyword>
<dbReference type="InterPro" id="IPR000847">
    <property type="entry name" value="LysR_HTH_N"/>
</dbReference>
<dbReference type="RefSeq" id="WP_091510610.1">
    <property type="nucleotide sequence ID" value="NZ_FORP01000013.1"/>
</dbReference>
<dbReference type="STRING" id="115433.SAMN05421835_113101"/>